<dbReference type="Pfam" id="PF00378">
    <property type="entry name" value="ECH_1"/>
    <property type="match status" value="1"/>
</dbReference>
<organism evidence="2 3">
    <name type="scientific">Mycobacterium arosiense ATCC BAA-1401 = DSM 45069</name>
    <dbReference type="NCBI Taxonomy" id="1265311"/>
    <lineage>
        <taxon>Bacteria</taxon>
        <taxon>Bacillati</taxon>
        <taxon>Actinomycetota</taxon>
        <taxon>Actinomycetes</taxon>
        <taxon>Mycobacteriales</taxon>
        <taxon>Mycobacteriaceae</taxon>
        <taxon>Mycobacterium</taxon>
        <taxon>Mycobacterium avium complex (MAC)</taxon>
    </lineage>
</organism>
<dbReference type="InterPro" id="IPR029045">
    <property type="entry name" value="ClpP/crotonase-like_dom_sf"/>
</dbReference>
<dbReference type="EMBL" id="MVHG01000051">
    <property type="protein sequence ID" value="ORA11651.1"/>
    <property type="molecule type" value="Genomic_DNA"/>
</dbReference>
<evidence type="ECO:0008006" key="4">
    <source>
        <dbReference type="Google" id="ProtNLM"/>
    </source>
</evidence>
<evidence type="ECO:0000256" key="1">
    <source>
        <dbReference type="ARBA" id="ARBA00023098"/>
    </source>
</evidence>
<protein>
    <recommendedName>
        <fullName evidence="4">Enoyl-CoA hydratase</fullName>
    </recommendedName>
</protein>
<evidence type="ECO:0000313" key="3">
    <source>
        <dbReference type="Proteomes" id="UP000192707"/>
    </source>
</evidence>
<dbReference type="AlphaFoldDB" id="A0A1W9ZCG4"/>
<dbReference type="GO" id="GO:0003824">
    <property type="term" value="F:catalytic activity"/>
    <property type="evidence" value="ECO:0007669"/>
    <property type="project" value="UniProtKB-ARBA"/>
</dbReference>
<dbReference type="SUPFAM" id="SSF52096">
    <property type="entry name" value="ClpP/crotonase"/>
    <property type="match status" value="1"/>
</dbReference>
<keyword evidence="3" id="KW-1185">Reference proteome</keyword>
<dbReference type="Gene3D" id="3.90.226.10">
    <property type="entry name" value="2-enoyl-CoA Hydratase, Chain A, domain 1"/>
    <property type="match status" value="1"/>
</dbReference>
<dbReference type="RefSeq" id="WP_158085888.1">
    <property type="nucleotide sequence ID" value="NZ_MVHG01000051.1"/>
</dbReference>
<keyword evidence="1" id="KW-0443">Lipid metabolism</keyword>
<reference evidence="2 3" key="1">
    <citation type="submission" date="2016-12" db="EMBL/GenBank/DDBJ databases">
        <title>The new phylogeny of genus Mycobacterium.</title>
        <authorList>
            <person name="Tortoli E."/>
            <person name="Trovato A."/>
            <person name="Cirillo D.M."/>
        </authorList>
    </citation>
    <scope>NUCLEOTIDE SEQUENCE [LARGE SCALE GENOMIC DNA]</scope>
    <source>
        <strain evidence="2 3">DSM 45069</strain>
    </source>
</reference>
<dbReference type="CDD" id="cd06558">
    <property type="entry name" value="crotonase-like"/>
    <property type="match status" value="1"/>
</dbReference>
<dbReference type="GO" id="GO:0006635">
    <property type="term" value="P:fatty acid beta-oxidation"/>
    <property type="evidence" value="ECO:0007669"/>
    <property type="project" value="TreeGrafter"/>
</dbReference>
<evidence type="ECO:0000313" key="2">
    <source>
        <dbReference type="EMBL" id="ORA11651.1"/>
    </source>
</evidence>
<dbReference type="OrthoDB" id="9777711at2"/>
<sequence length="267" mass="28877">MVSTSGNEHASIDIKEGVITLTFCRPDKHNVFSDLMLQSLHDAVDTLEQMDSARVLVIRAEGKYFTAGVDLDGGLAHAMAAPSDYPGQSFRRAHRSLHRIFDKIEEVEKPVVLAAQGPCLGIGMELASSCDFRFAADAAVFALPEVRIGVVPGSGGTSRVARLIGPHWTKWLTMAGQQISAKQALQIGFLHDVVAAKALNDRVNAFVADLIQLPGEAVGVAKIAVDLCTDSDRVTGRQLERIANTHLFGSPEFLSRTARFTKGRSQR</sequence>
<comment type="caution">
    <text evidence="2">The sequence shown here is derived from an EMBL/GenBank/DDBJ whole genome shotgun (WGS) entry which is preliminary data.</text>
</comment>
<proteinExistence type="predicted"/>
<name>A0A1W9ZCG4_MYCAI</name>
<dbReference type="Proteomes" id="UP000192707">
    <property type="component" value="Unassembled WGS sequence"/>
</dbReference>
<dbReference type="PANTHER" id="PTHR11941:SF54">
    <property type="entry name" value="ENOYL-COA HYDRATASE, MITOCHONDRIAL"/>
    <property type="match status" value="1"/>
</dbReference>
<dbReference type="PANTHER" id="PTHR11941">
    <property type="entry name" value="ENOYL-COA HYDRATASE-RELATED"/>
    <property type="match status" value="1"/>
</dbReference>
<dbReference type="InterPro" id="IPR001753">
    <property type="entry name" value="Enoyl-CoA_hydra/iso"/>
</dbReference>
<gene>
    <name evidence="2" type="ORF">BST14_18215</name>
</gene>
<accession>A0A1W9ZCG4</accession>